<keyword evidence="2" id="KW-1185">Reference proteome</keyword>
<gene>
    <name evidence="1" type="ORF">SAMN05421870_104180</name>
</gene>
<sequence>MRHQGPEGINTICRLSVPASVFRSAAWQGGGAGIAVA</sequence>
<organism evidence="1 2">
    <name type="scientific">Streptomyces qinglanensis</name>
    <dbReference type="NCBI Taxonomy" id="943816"/>
    <lineage>
        <taxon>Bacteria</taxon>
        <taxon>Bacillati</taxon>
        <taxon>Actinomycetota</taxon>
        <taxon>Actinomycetes</taxon>
        <taxon>Kitasatosporales</taxon>
        <taxon>Streptomycetaceae</taxon>
        <taxon>Streptomyces</taxon>
    </lineage>
</organism>
<protein>
    <submittedName>
        <fullName evidence="1">Uncharacterized protein</fullName>
    </submittedName>
</protein>
<dbReference type="Proteomes" id="UP000182841">
    <property type="component" value="Unassembled WGS sequence"/>
</dbReference>
<dbReference type="EMBL" id="FOGO01000004">
    <property type="protein sequence ID" value="SER77969.1"/>
    <property type="molecule type" value="Genomic_DNA"/>
</dbReference>
<name>A0A1H9S1H7_9ACTN</name>
<evidence type="ECO:0000313" key="1">
    <source>
        <dbReference type="EMBL" id="SER77969.1"/>
    </source>
</evidence>
<accession>A0A1H9S1H7</accession>
<proteinExistence type="predicted"/>
<dbReference type="AlphaFoldDB" id="A0A1H9S1H7"/>
<reference evidence="2" key="1">
    <citation type="submission" date="2016-10" db="EMBL/GenBank/DDBJ databases">
        <authorList>
            <person name="Varghese N."/>
            <person name="Submissions S."/>
        </authorList>
    </citation>
    <scope>NUCLEOTIDE SEQUENCE [LARGE SCALE GENOMIC DNA]</scope>
    <source>
        <strain evidence="2">CGMCC 4.6825</strain>
    </source>
</reference>
<evidence type="ECO:0000313" key="2">
    <source>
        <dbReference type="Proteomes" id="UP000182841"/>
    </source>
</evidence>